<evidence type="ECO:0000313" key="14">
    <source>
        <dbReference type="EMBL" id="MCW6507985.1"/>
    </source>
</evidence>
<feature type="transmembrane region" description="Helical" evidence="13">
    <location>
        <begin position="51"/>
        <end position="74"/>
    </location>
</feature>
<keyword evidence="15" id="KW-1185">Reference proteome</keyword>
<dbReference type="InterPro" id="IPR052348">
    <property type="entry name" value="Metallopeptidase_M50B"/>
</dbReference>
<dbReference type="GO" id="GO:0005886">
    <property type="term" value="C:plasma membrane"/>
    <property type="evidence" value="ECO:0007669"/>
    <property type="project" value="UniProtKB-SubCell"/>
</dbReference>
<evidence type="ECO:0000256" key="6">
    <source>
        <dbReference type="ARBA" id="ARBA00022692"/>
    </source>
</evidence>
<keyword evidence="10 13" id="KW-1133">Transmembrane helix</keyword>
<evidence type="ECO:0000256" key="7">
    <source>
        <dbReference type="ARBA" id="ARBA00022723"/>
    </source>
</evidence>
<gene>
    <name evidence="14" type="ORF">M8523_08120</name>
</gene>
<feature type="transmembrane region" description="Helical" evidence="13">
    <location>
        <begin position="167"/>
        <end position="190"/>
    </location>
</feature>
<dbReference type="Proteomes" id="UP001165667">
    <property type="component" value="Unassembled WGS sequence"/>
</dbReference>
<evidence type="ECO:0000256" key="1">
    <source>
        <dbReference type="ARBA" id="ARBA00001947"/>
    </source>
</evidence>
<feature type="transmembrane region" description="Helical" evidence="13">
    <location>
        <begin position="94"/>
        <end position="122"/>
    </location>
</feature>
<comment type="similarity">
    <text evidence="3">Belongs to the peptidase M50B family.</text>
</comment>
<keyword evidence="9" id="KW-0862">Zinc</keyword>
<evidence type="ECO:0000256" key="3">
    <source>
        <dbReference type="ARBA" id="ARBA00007931"/>
    </source>
</evidence>
<keyword evidence="11" id="KW-0482">Metalloprotease</keyword>
<evidence type="ECO:0000256" key="2">
    <source>
        <dbReference type="ARBA" id="ARBA00004651"/>
    </source>
</evidence>
<dbReference type="PANTHER" id="PTHR35864:SF1">
    <property type="entry name" value="ZINC METALLOPROTEASE YWHC-RELATED"/>
    <property type="match status" value="1"/>
</dbReference>
<evidence type="ECO:0000256" key="9">
    <source>
        <dbReference type="ARBA" id="ARBA00022833"/>
    </source>
</evidence>
<keyword evidence="12 13" id="KW-0472">Membrane</keyword>
<keyword evidence="8" id="KW-0378">Hydrolase</keyword>
<protein>
    <submittedName>
        <fullName evidence="14">Site-2 protease family protein</fullName>
    </submittedName>
</protein>
<keyword evidence="5 14" id="KW-0645">Protease</keyword>
<feature type="transmembrane region" description="Helical" evidence="13">
    <location>
        <begin position="134"/>
        <end position="155"/>
    </location>
</feature>
<dbReference type="RefSeq" id="WP_282584344.1">
    <property type="nucleotide sequence ID" value="NZ_JAMOIM010000004.1"/>
</dbReference>
<organism evidence="14 15">
    <name type="scientific">Lichenifustis flavocetrariae</name>
    <dbReference type="NCBI Taxonomy" id="2949735"/>
    <lineage>
        <taxon>Bacteria</taxon>
        <taxon>Pseudomonadati</taxon>
        <taxon>Pseudomonadota</taxon>
        <taxon>Alphaproteobacteria</taxon>
        <taxon>Hyphomicrobiales</taxon>
        <taxon>Lichenihabitantaceae</taxon>
        <taxon>Lichenifustis</taxon>
    </lineage>
</organism>
<evidence type="ECO:0000256" key="12">
    <source>
        <dbReference type="ARBA" id="ARBA00023136"/>
    </source>
</evidence>
<accession>A0AA42CM46</accession>
<comment type="subcellular location">
    <subcellularLocation>
        <location evidence="2">Cell membrane</location>
        <topology evidence="2">Multi-pass membrane protein</topology>
    </subcellularLocation>
</comment>
<sequence>MTRSPGPLGPRRTTGSRAFVPSFNFLMIVALFTVTGIVIGRGLVQGAGIALVFVFSGWVLSLCLHEFGHAVVAYKGGDASIAGTGYLTLDPVRFVNPVLSIVLPLVFTLLGGIGFPGGSVFVDQSRLRSEAWRSAVSAAGPFANLLFMLVLLVLYHWTATNPGDIGAVLAFLAFLQATTIVLNILPIPGLDGYGIIRPLLPMSWRDTGDRMALFSGLIITGLFLFVGLFGRAVFFGGLRITTALGIDPSDVFAGFQMIRLW</sequence>
<name>A0AA42CM46_9HYPH</name>
<evidence type="ECO:0000256" key="10">
    <source>
        <dbReference type="ARBA" id="ARBA00022989"/>
    </source>
</evidence>
<feature type="transmembrane region" description="Helical" evidence="13">
    <location>
        <begin position="20"/>
        <end position="39"/>
    </location>
</feature>
<comment type="caution">
    <text evidence="14">The sequence shown here is derived from an EMBL/GenBank/DDBJ whole genome shotgun (WGS) entry which is preliminary data.</text>
</comment>
<dbReference type="EMBL" id="JAMOIM010000004">
    <property type="protein sequence ID" value="MCW6507985.1"/>
    <property type="molecule type" value="Genomic_DNA"/>
</dbReference>
<evidence type="ECO:0000256" key="13">
    <source>
        <dbReference type="SAM" id="Phobius"/>
    </source>
</evidence>
<dbReference type="GO" id="GO:0006508">
    <property type="term" value="P:proteolysis"/>
    <property type="evidence" value="ECO:0007669"/>
    <property type="project" value="UniProtKB-KW"/>
</dbReference>
<evidence type="ECO:0000313" key="15">
    <source>
        <dbReference type="Proteomes" id="UP001165667"/>
    </source>
</evidence>
<dbReference type="InterPro" id="IPR044537">
    <property type="entry name" value="Rip2-like"/>
</dbReference>
<proteinExistence type="inferred from homology"/>
<keyword evidence="4" id="KW-1003">Cell membrane</keyword>
<evidence type="ECO:0000256" key="11">
    <source>
        <dbReference type="ARBA" id="ARBA00023049"/>
    </source>
</evidence>
<comment type="cofactor">
    <cofactor evidence="1">
        <name>Zn(2+)</name>
        <dbReference type="ChEBI" id="CHEBI:29105"/>
    </cofactor>
</comment>
<evidence type="ECO:0000256" key="5">
    <source>
        <dbReference type="ARBA" id="ARBA00022670"/>
    </source>
</evidence>
<dbReference type="AlphaFoldDB" id="A0AA42CM46"/>
<dbReference type="GO" id="GO:0046872">
    <property type="term" value="F:metal ion binding"/>
    <property type="evidence" value="ECO:0007669"/>
    <property type="project" value="UniProtKB-KW"/>
</dbReference>
<evidence type="ECO:0000256" key="4">
    <source>
        <dbReference type="ARBA" id="ARBA00022475"/>
    </source>
</evidence>
<keyword evidence="6 13" id="KW-0812">Transmembrane</keyword>
<dbReference type="PANTHER" id="PTHR35864">
    <property type="entry name" value="ZINC METALLOPROTEASE MJ0611-RELATED"/>
    <property type="match status" value="1"/>
</dbReference>
<keyword evidence="7" id="KW-0479">Metal-binding</keyword>
<reference evidence="14" key="1">
    <citation type="submission" date="2022-05" db="EMBL/GenBank/DDBJ databases">
        <authorList>
            <person name="Pankratov T."/>
        </authorList>
    </citation>
    <scope>NUCLEOTIDE SEQUENCE</scope>
    <source>
        <strain evidence="14">BP6-180914</strain>
    </source>
</reference>
<feature type="transmembrane region" description="Helical" evidence="13">
    <location>
        <begin position="211"/>
        <end position="234"/>
    </location>
</feature>
<dbReference type="GO" id="GO:0008237">
    <property type="term" value="F:metallopeptidase activity"/>
    <property type="evidence" value="ECO:0007669"/>
    <property type="project" value="UniProtKB-KW"/>
</dbReference>
<evidence type="ECO:0000256" key="8">
    <source>
        <dbReference type="ARBA" id="ARBA00022801"/>
    </source>
</evidence>
<dbReference type="CDD" id="cd06158">
    <property type="entry name" value="S2P-M50_like_1"/>
    <property type="match status" value="1"/>
</dbReference>